<feature type="domain" description="HTH merR-type" evidence="4">
    <location>
        <begin position="1"/>
        <end position="71"/>
    </location>
</feature>
<name>A0A562PQE1_9BURK</name>
<dbReference type="Pfam" id="PF09278">
    <property type="entry name" value="MerR-DNA-bind"/>
    <property type="match status" value="1"/>
</dbReference>
<protein>
    <submittedName>
        <fullName evidence="5">Cd(II)/Pb(II)-responsive transcriptional regulator</fullName>
    </submittedName>
</protein>
<comment type="caution">
    <text evidence="5">The sequence shown here is derived from an EMBL/GenBank/DDBJ whole genome shotgun (WGS) entry which is preliminary data.</text>
</comment>
<dbReference type="EMBL" id="VLKW01000005">
    <property type="protein sequence ID" value="TWI46563.1"/>
    <property type="molecule type" value="Genomic_DNA"/>
</dbReference>
<evidence type="ECO:0000256" key="3">
    <source>
        <dbReference type="ARBA" id="ARBA00023163"/>
    </source>
</evidence>
<dbReference type="PANTHER" id="PTHR30204">
    <property type="entry name" value="REDOX-CYCLING DRUG-SENSING TRANSCRIPTIONAL ACTIVATOR SOXR"/>
    <property type="match status" value="1"/>
</dbReference>
<dbReference type="CDD" id="cd04784">
    <property type="entry name" value="HTH_CadR-PbrR"/>
    <property type="match status" value="1"/>
</dbReference>
<dbReference type="SUPFAM" id="SSF46955">
    <property type="entry name" value="Putative DNA-binding domain"/>
    <property type="match status" value="1"/>
</dbReference>
<evidence type="ECO:0000256" key="1">
    <source>
        <dbReference type="ARBA" id="ARBA00023015"/>
    </source>
</evidence>
<dbReference type="GO" id="GO:0045893">
    <property type="term" value="P:positive regulation of DNA-templated transcription"/>
    <property type="evidence" value="ECO:0007669"/>
    <property type="project" value="InterPro"/>
</dbReference>
<dbReference type="GO" id="GO:0046872">
    <property type="term" value="F:metal ion binding"/>
    <property type="evidence" value="ECO:0007669"/>
    <property type="project" value="InterPro"/>
</dbReference>
<evidence type="ECO:0000259" key="4">
    <source>
        <dbReference type="PROSITE" id="PS50937"/>
    </source>
</evidence>
<gene>
    <name evidence="5" type="ORF">IP92_02922</name>
</gene>
<dbReference type="PROSITE" id="PS50937">
    <property type="entry name" value="HTH_MERR_2"/>
    <property type="match status" value="1"/>
</dbReference>
<dbReference type="InterPro" id="IPR011791">
    <property type="entry name" value="CadR-PbrR"/>
</dbReference>
<evidence type="ECO:0000313" key="5">
    <source>
        <dbReference type="EMBL" id="TWI46563.1"/>
    </source>
</evidence>
<keyword evidence="2" id="KW-0238">DNA-binding</keyword>
<dbReference type="PANTHER" id="PTHR30204:SF92">
    <property type="entry name" value="HTH-TYPE TRANSCRIPTIONAL REGULATOR ZNTR"/>
    <property type="match status" value="1"/>
</dbReference>
<dbReference type="InterPro" id="IPR015358">
    <property type="entry name" value="Tscrpt_reg_MerR_DNA-bd"/>
</dbReference>
<dbReference type="GO" id="GO:0003700">
    <property type="term" value="F:DNA-binding transcription factor activity"/>
    <property type="evidence" value="ECO:0007669"/>
    <property type="project" value="InterPro"/>
</dbReference>
<dbReference type="Gene3D" id="1.10.1660.10">
    <property type="match status" value="1"/>
</dbReference>
<organism evidence="5 6">
    <name type="scientific">Pseudoduganella flava</name>
    <dbReference type="NCBI Taxonomy" id="871742"/>
    <lineage>
        <taxon>Bacteria</taxon>
        <taxon>Pseudomonadati</taxon>
        <taxon>Pseudomonadota</taxon>
        <taxon>Betaproteobacteria</taxon>
        <taxon>Burkholderiales</taxon>
        <taxon>Oxalobacteraceae</taxon>
        <taxon>Telluria group</taxon>
        <taxon>Pseudoduganella</taxon>
    </lineage>
</organism>
<sequence>MDMKIGQLAALTGSQAETIRFYEQRGLLPPPLRADNNYRLYGPAHAERLHFIRRCRALGMSLDEVQALLGFHDRPDEPCGGVNDLVDGHIGAIDRQIAELNALRDELSRLRARCVSPRQAGQCEILKGLGVPSSPA</sequence>
<dbReference type="SMART" id="SM00422">
    <property type="entry name" value="HTH_MERR"/>
    <property type="match status" value="1"/>
</dbReference>
<dbReference type="NCBIfam" id="TIGR02047">
    <property type="entry name" value="CadR-PbrR"/>
    <property type="match status" value="1"/>
</dbReference>
<dbReference type="AlphaFoldDB" id="A0A562PQE1"/>
<dbReference type="Pfam" id="PF00376">
    <property type="entry name" value="MerR"/>
    <property type="match status" value="1"/>
</dbReference>
<dbReference type="InterPro" id="IPR000551">
    <property type="entry name" value="MerR-type_HTH_dom"/>
</dbReference>
<dbReference type="GO" id="GO:0003677">
    <property type="term" value="F:DNA binding"/>
    <property type="evidence" value="ECO:0007669"/>
    <property type="project" value="UniProtKB-KW"/>
</dbReference>
<dbReference type="Proteomes" id="UP000315112">
    <property type="component" value="Unassembled WGS sequence"/>
</dbReference>
<dbReference type="PRINTS" id="PR00040">
    <property type="entry name" value="HTHMERR"/>
</dbReference>
<evidence type="ECO:0000313" key="6">
    <source>
        <dbReference type="Proteomes" id="UP000315112"/>
    </source>
</evidence>
<accession>A0A562PQE1</accession>
<dbReference type="InterPro" id="IPR009061">
    <property type="entry name" value="DNA-bd_dom_put_sf"/>
</dbReference>
<evidence type="ECO:0000256" key="2">
    <source>
        <dbReference type="ARBA" id="ARBA00023125"/>
    </source>
</evidence>
<proteinExistence type="predicted"/>
<keyword evidence="3" id="KW-0804">Transcription</keyword>
<dbReference type="InterPro" id="IPR047057">
    <property type="entry name" value="MerR_fam"/>
</dbReference>
<keyword evidence="1" id="KW-0805">Transcription regulation</keyword>
<reference evidence="5 6" key="1">
    <citation type="journal article" date="2015" name="Stand. Genomic Sci.">
        <title>Genomic Encyclopedia of Bacterial and Archaeal Type Strains, Phase III: the genomes of soil and plant-associated and newly described type strains.</title>
        <authorList>
            <person name="Whitman W.B."/>
            <person name="Woyke T."/>
            <person name="Klenk H.P."/>
            <person name="Zhou Y."/>
            <person name="Lilburn T.G."/>
            <person name="Beck B.J."/>
            <person name="De Vos P."/>
            <person name="Vandamme P."/>
            <person name="Eisen J.A."/>
            <person name="Garrity G."/>
            <person name="Hugenholtz P."/>
            <person name="Kyrpides N.C."/>
        </authorList>
    </citation>
    <scope>NUCLEOTIDE SEQUENCE [LARGE SCALE GENOMIC DNA]</scope>
    <source>
        <strain evidence="5 6">CGMCC 1.10685</strain>
    </source>
</reference>